<evidence type="ECO:0000259" key="13">
    <source>
        <dbReference type="PROSITE" id="PS50982"/>
    </source>
</evidence>
<dbReference type="InterPro" id="IPR027640">
    <property type="entry name" value="Kinesin-like_fam"/>
</dbReference>
<feature type="region of interest" description="Disordered" evidence="11">
    <location>
        <begin position="653"/>
        <end position="672"/>
    </location>
</feature>
<dbReference type="InterPro" id="IPR001752">
    <property type="entry name" value="Kinesin_motor_dom"/>
</dbReference>
<evidence type="ECO:0000313" key="15">
    <source>
        <dbReference type="Proteomes" id="UP000438429"/>
    </source>
</evidence>
<dbReference type="InterPro" id="IPR036961">
    <property type="entry name" value="Kinesin_motor_dom_sf"/>
</dbReference>
<feature type="region of interest" description="Disordered" evidence="11">
    <location>
        <begin position="747"/>
        <end position="901"/>
    </location>
</feature>
<dbReference type="GO" id="GO:0005524">
    <property type="term" value="F:ATP binding"/>
    <property type="evidence" value="ECO:0007669"/>
    <property type="project" value="UniProtKB-UniRule"/>
</dbReference>
<feature type="region of interest" description="Disordered" evidence="11">
    <location>
        <begin position="1535"/>
        <end position="1555"/>
    </location>
</feature>
<evidence type="ECO:0008006" key="16">
    <source>
        <dbReference type="Google" id="ProtNLM"/>
    </source>
</evidence>
<sequence length="2578" mass="279918">MLLISVRVDDIDLQEAAHSVLASCSYEMMGGSETVSGDKDGVHTTAIHVPIGWQRRVEGGQVIYVSPSGTALSSLDEVKTYLLTDGTCKCGLECPLIIHKVFSFTVGVKVEQHSQPLGRTEQDMTKLCNHRRKVVAMAALCRSMQASQLPFTNLHHAEVNIRVDSRDPNGALVREEEGRGLYHPKLHPVPSRSHNNFHSNPCASPKSPHQFMYPHNGSSPVLHTGTNPHHPLDTLRRLHHPPSLPASATSSSSSTFTSYSSAQRSPRTPTPQNVSQGQRTPKTPETPGSPRLRPLSPPPPSSPMPLGGGGRGGQTHTHHPHGVIVGGSSPSLSPSLSPSVHNMNCVSPHRRTRHPSASPSPLSEQGGASAAAEGQMGSNLSQRRKSSSSSPHSPLPGGSPNPSPHFAKYKLEDILEQLKNSGNSSTNNNHLLNPNSPSLLTNQSSSNIHALSSKPSKSIMSQTSSTGLPGFGLNSAGPSSLPLGAFLNHHHSHQGKMPHPASFPASNLLSAAAKAQLANQITQGQGSNVASNPASLPSSLDVLKEAQQHQSSKVTNSTLHNNHPPSSTASRPPHPSLAAASAILFPPCHSLAQSLASSLPHLPPTVERNASHRKRQRRSPTVLSMLRDTQQLANGPQKTPPGGEAVSVTAINLSSSSSPSSSHSPSSTSAVQNQNAVMLETHHHPLPGQMPRLLAPRQTAHLSRPPRQNEALDFTTGLRPAPLGLDPPTQPLSALLHLLSVQNAQATTSASNSASTQPGSVSVEGIGHTNRQSPRLSPSSPATHSNSRHPQSPCRTNDTNSLPLVPQPLSPPPTPSQFRSSQSHTHSRSTRSSPLQTHSSTMLPNSNVALPNSSRSPSQHMSPSPSDKPQPTENHVPTIDSVSQEPLQEASQEGPVRMEMGSHDASTSVDLTHCQGGVSIAVSTSPKPLDLSNHVLALLAASSTVPQGEGSSSDCTTDVEMSSQGNHATGPEQPGCVDPKVSTVTKPPAAVSPGPDIATRLGDHNHTPNPSALGDSTTPSPLAEAFPFMNQEQLLQLLSSTGGLPSLLDPTVLASLPLGGLWLGGQHAQMPPANATLQTPQNLAEQQQSEQQQLLIQHQETQQQNQDQQQKQQQINSSPLFPLLPLLSGAQGEFPLNLLGLLNPLPPPASTPTPGQEADLGLTEKPTLQALLMASLLLGQHQAPLIPLSSLGQLSQVSLEVPLQQPQQIPTTLEGLTLDKVTGLLDPSTLTGPGLLEIAQGLLPILPGAEGTIQALQSLLLPTTLPPPSAAFLPLSPALLTAALSSAELHPPPHTQLAPAQQTQHTQPQVPTDAGVDTLIPLSLQGKDNPILQHLLPTLLNPAVLGDLSAITGLHNMMGIGAGSILLPPVQTSALGMPLLQGPDGAINLLNNIQLNLAPPSEGEKPASMQETQSPALRQDIPTSQIAPDVVPSPAPAQPPGPAPVHEPTQPPRESEGRIKQELWAEPEGEGKGNKPRPPHCDTVQLRIHELQAVGIKPSLLSTDLGLLTTEKQGRSLCASACRLFCRSDSDRAPFSVRSPPASASSSPPASANGIRPPRRICAMADVPAECNIKVLCRFRPLNQSEIVRGDQFIPKFQGDDTVAVGGRSYVFDRVFPTNTTQEQVYNTCAKQIVKDVLYGYNGTIFAYGQTSSGKTHTMEGKLHDPHQMGIIPRIAEDIFNHIFAMDENLEFHIKVSYFEIYMDKIRDLLDVTKTNLSVHEDKNRVPYVKGCTERFVSSPDEVMDVIDEGKSNRHVAVTNMNEHSSRSHSIFLINIKQEHVETEQKLCGKLYLVDLAGSEKVSKTGAAGAVLDEAKNINKSLSALGNVISALAEGTKSHVPYRDSKMTRILQDSLGGNCRTTMFICCSPSSYNDTETKSTLMFGQRAKTIRNTASINLELTAEQWKRKFEKEKEKNKTMKETIQRLEAELNRWRNGEDVPETERTTSEVVTRIETVEERPILDNDTSSIVVRISEEERQKYEEEIRKLYKQLDDKLLASSRGDGDKVQAELGRLQVESDCAKAEVKEVLQALEELAINYDQKSQEVEEKGLQNQLLADQLAQKMASLMELEAELSRMQEVSGQQRKRIADVLNGLMRDLSEFSTIVGNGEIKLPVEISGAIEEEFTVARLYISKIKSEVKSMVKRCRQLENMQLECHRKMEETGRELSSCQLLISQHEAKIRSLTEYMQSVEQKKRLLEESHDSLSEELAKLQDQDNSLLEEKDGEKGETEDGNVKKSVRQQGETHRGLHHKQLTRLRDEINEKQRVIDELTDRNSKMELELAQVRADFERLKSQDSSKSERLEELSFLHQRHEQTKQDLKGLEETVARELQTLHNLRKLFVQDLTSRVKKSSEMEPDDSGGSCTQKQKISFLENNLDQLTKVHKQLVRDNADLRCELPKLEKRLRSTAERVKALETALRDAKEGAMMDRRRYQQEVDRIKDAMRAKSALRRPHAAQIAKPVRPKQLPVCSPTNPFYTYIRATEKGNTYSNALFQGNATQPSAAGANSNPNSVQSNTVSTALGYRAGRYNGDTLECFPLNIENDDDQTLYLSKDPPPPICMQPVSSSFRCIADEDEDV</sequence>
<dbReference type="Pfam" id="PF00225">
    <property type="entry name" value="Kinesin"/>
    <property type="match status" value="1"/>
</dbReference>
<dbReference type="CDD" id="cd23649">
    <property type="entry name" value="Khc_CBD_cc"/>
    <property type="match status" value="1"/>
</dbReference>
<dbReference type="PROSITE" id="PS50982">
    <property type="entry name" value="MBD"/>
    <property type="match status" value="1"/>
</dbReference>
<dbReference type="InterPro" id="IPR019821">
    <property type="entry name" value="Kinesin_motor_CS"/>
</dbReference>
<dbReference type="FunFam" id="3.40.850.10:FF:000009">
    <property type="entry name" value="Kinesin-like protein"/>
    <property type="match status" value="1"/>
</dbReference>
<dbReference type="PROSITE" id="PS50067">
    <property type="entry name" value="KINESIN_MOTOR_2"/>
    <property type="match status" value="1"/>
</dbReference>
<feature type="compositionally biased region" description="Polar residues" evidence="11">
    <location>
        <begin position="834"/>
        <end position="850"/>
    </location>
</feature>
<feature type="coiled-coil region" evidence="10">
    <location>
        <begin position="2022"/>
        <end position="2087"/>
    </location>
</feature>
<feature type="compositionally biased region" description="Low complexity" evidence="11">
    <location>
        <begin position="851"/>
        <end position="865"/>
    </location>
</feature>
<dbReference type="PANTHER" id="PTHR47968:SF36">
    <property type="entry name" value="KINESIN HEAVY CHAIN ISOFORM X1"/>
    <property type="match status" value="1"/>
</dbReference>
<keyword evidence="3" id="KW-0493">Microtubule</keyword>
<evidence type="ECO:0000256" key="11">
    <source>
        <dbReference type="SAM" id="MobiDB-lite"/>
    </source>
</evidence>
<evidence type="ECO:0000256" key="4">
    <source>
        <dbReference type="ARBA" id="ARBA00022741"/>
    </source>
</evidence>
<dbReference type="SUPFAM" id="SSF54171">
    <property type="entry name" value="DNA-binding domain"/>
    <property type="match status" value="1"/>
</dbReference>
<protein>
    <recommendedName>
        <fullName evidence="16">Kinesin motor domain-containing protein</fullName>
    </recommendedName>
</protein>
<dbReference type="GO" id="GO:0007018">
    <property type="term" value="P:microtubule-based movement"/>
    <property type="evidence" value="ECO:0007669"/>
    <property type="project" value="InterPro"/>
</dbReference>
<feature type="compositionally biased region" description="Low complexity" evidence="11">
    <location>
        <begin position="1290"/>
        <end position="1312"/>
    </location>
</feature>
<feature type="region of interest" description="Disordered" evidence="11">
    <location>
        <begin position="2208"/>
        <end position="2251"/>
    </location>
</feature>
<dbReference type="GO" id="GO:0005874">
    <property type="term" value="C:microtubule"/>
    <property type="evidence" value="ECO:0007669"/>
    <property type="project" value="UniProtKB-KW"/>
</dbReference>
<organism evidence="14 15">
    <name type="scientific">Scophthalmus maximus</name>
    <name type="common">Turbot</name>
    <name type="synonym">Psetta maxima</name>
    <dbReference type="NCBI Taxonomy" id="52904"/>
    <lineage>
        <taxon>Eukaryota</taxon>
        <taxon>Metazoa</taxon>
        <taxon>Chordata</taxon>
        <taxon>Craniata</taxon>
        <taxon>Vertebrata</taxon>
        <taxon>Euteleostomi</taxon>
        <taxon>Actinopterygii</taxon>
        <taxon>Neopterygii</taxon>
        <taxon>Teleostei</taxon>
        <taxon>Neoteleostei</taxon>
        <taxon>Acanthomorphata</taxon>
        <taxon>Carangaria</taxon>
        <taxon>Pleuronectiformes</taxon>
        <taxon>Pleuronectoidei</taxon>
        <taxon>Scophthalmidae</taxon>
        <taxon>Scophthalmus</taxon>
    </lineage>
</organism>
<feature type="compositionally biased region" description="Pro residues" evidence="11">
    <location>
        <begin position="1431"/>
        <end position="1451"/>
    </location>
</feature>
<feature type="compositionally biased region" description="Low complexity" evidence="11">
    <location>
        <begin position="420"/>
        <end position="447"/>
    </location>
</feature>
<dbReference type="Gene3D" id="6.10.250.1590">
    <property type="match status" value="1"/>
</dbReference>
<keyword evidence="8" id="KW-0206">Cytoskeleton</keyword>
<name>A0A6A4SUX1_SCOMX</name>
<evidence type="ECO:0000256" key="5">
    <source>
        <dbReference type="ARBA" id="ARBA00022840"/>
    </source>
</evidence>
<dbReference type="PANTHER" id="PTHR47968">
    <property type="entry name" value="CENTROMERE PROTEIN E"/>
    <property type="match status" value="1"/>
</dbReference>
<comment type="caution">
    <text evidence="14">The sequence shown here is derived from an EMBL/GenBank/DDBJ whole genome shotgun (WGS) entry which is preliminary data.</text>
</comment>
<feature type="compositionally biased region" description="Low complexity" evidence="11">
    <location>
        <begin position="363"/>
        <end position="392"/>
    </location>
</feature>
<gene>
    <name evidence="14" type="ORF">F2P81_011797</name>
</gene>
<feature type="compositionally biased region" description="Pro residues" evidence="11">
    <location>
        <begin position="393"/>
        <end position="403"/>
    </location>
</feature>
<feature type="compositionally biased region" description="Low complexity" evidence="11">
    <location>
        <begin position="328"/>
        <end position="339"/>
    </location>
</feature>
<feature type="compositionally biased region" description="Polar residues" evidence="11">
    <location>
        <begin position="216"/>
        <end position="227"/>
    </location>
</feature>
<feature type="domain" description="MBD" evidence="13">
    <location>
        <begin position="39"/>
        <end position="109"/>
    </location>
</feature>
<keyword evidence="6 10" id="KW-0175">Coiled coil</keyword>
<evidence type="ECO:0000259" key="12">
    <source>
        <dbReference type="PROSITE" id="PS50067"/>
    </source>
</evidence>
<feature type="compositionally biased region" description="Low complexity" evidence="11">
    <location>
        <begin position="1539"/>
        <end position="1552"/>
    </location>
</feature>
<feature type="compositionally biased region" description="Low complexity" evidence="11">
    <location>
        <begin position="747"/>
        <end position="757"/>
    </location>
</feature>
<feature type="compositionally biased region" description="Polar residues" evidence="11">
    <location>
        <begin position="548"/>
        <end position="570"/>
    </location>
</feature>
<feature type="region of interest" description="Disordered" evidence="11">
    <location>
        <begin position="1426"/>
        <end position="1458"/>
    </location>
</feature>
<evidence type="ECO:0000256" key="6">
    <source>
        <dbReference type="ARBA" id="ARBA00023054"/>
    </source>
</evidence>
<comment type="similarity">
    <text evidence="9">Belongs to the TRAFAC class myosin-kinesin ATPase superfamily. Kinesin family.</text>
</comment>
<keyword evidence="2" id="KW-0963">Cytoplasm</keyword>
<dbReference type="SUPFAM" id="SSF52540">
    <property type="entry name" value="P-loop containing nucleoside triphosphate hydrolases"/>
    <property type="match status" value="1"/>
</dbReference>
<evidence type="ECO:0000256" key="10">
    <source>
        <dbReference type="SAM" id="Coils"/>
    </source>
</evidence>
<feature type="coiled-coil region" evidence="10">
    <location>
        <begin position="1971"/>
        <end position="1998"/>
    </location>
</feature>
<reference evidence="14 15" key="1">
    <citation type="submission" date="2019-06" db="EMBL/GenBank/DDBJ databases">
        <title>Draft genomes of female and male turbot (Scophthalmus maximus).</title>
        <authorList>
            <person name="Xu H."/>
            <person name="Xu X.-W."/>
            <person name="Shao C."/>
            <person name="Chen S."/>
        </authorList>
    </citation>
    <scope>NUCLEOTIDE SEQUENCE [LARGE SCALE GENOMIC DNA]</scope>
    <source>
        <strain evidence="14">Ysfricsl-2016a</strain>
        <tissue evidence="14">Blood</tissue>
    </source>
</reference>
<dbReference type="GO" id="GO:0008017">
    <property type="term" value="F:microtubule binding"/>
    <property type="evidence" value="ECO:0007669"/>
    <property type="project" value="InterPro"/>
</dbReference>
<feature type="compositionally biased region" description="Polar residues" evidence="11">
    <location>
        <begin position="945"/>
        <end position="967"/>
    </location>
</feature>
<feature type="region of interest" description="Disordered" evidence="11">
    <location>
        <begin position="1290"/>
        <end position="1314"/>
    </location>
</feature>
<evidence type="ECO:0000256" key="1">
    <source>
        <dbReference type="ARBA" id="ARBA00004245"/>
    </source>
</evidence>
<evidence type="ECO:0000313" key="14">
    <source>
        <dbReference type="EMBL" id="KAF0036485.1"/>
    </source>
</evidence>
<dbReference type="GO" id="GO:0003677">
    <property type="term" value="F:DNA binding"/>
    <property type="evidence" value="ECO:0007669"/>
    <property type="project" value="InterPro"/>
</dbReference>
<evidence type="ECO:0000256" key="2">
    <source>
        <dbReference type="ARBA" id="ARBA00022490"/>
    </source>
</evidence>
<feature type="region of interest" description="Disordered" evidence="11">
    <location>
        <begin position="182"/>
        <end position="406"/>
    </location>
</feature>
<dbReference type="InterPro" id="IPR027417">
    <property type="entry name" value="P-loop_NTPase"/>
</dbReference>
<dbReference type="Proteomes" id="UP000438429">
    <property type="component" value="Unassembled WGS sequence"/>
</dbReference>
<feature type="compositionally biased region" description="Polar residues" evidence="11">
    <location>
        <begin position="1007"/>
        <end position="1020"/>
    </location>
</feature>
<dbReference type="CDD" id="cd01369">
    <property type="entry name" value="KISc_KHC_KIF5"/>
    <property type="match status" value="1"/>
</dbReference>
<dbReference type="InterPro" id="IPR001739">
    <property type="entry name" value="Methyl_CpG_DNA-bd"/>
</dbReference>
<comment type="subcellular location">
    <subcellularLocation>
        <location evidence="1">Cytoplasm</location>
        <location evidence="1">Cytoskeleton</location>
    </subcellularLocation>
</comment>
<feature type="compositionally biased region" description="Polar residues" evidence="11">
    <location>
        <begin position="263"/>
        <end position="283"/>
    </location>
</feature>
<dbReference type="SMART" id="SM00391">
    <property type="entry name" value="MBD"/>
    <property type="match status" value="1"/>
</dbReference>
<dbReference type="InterPro" id="IPR059182">
    <property type="entry name" value="Khc_C"/>
</dbReference>
<feature type="region of interest" description="Disordered" evidence="11">
    <location>
        <begin position="420"/>
        <end position="465"/>
    </location>
</feature>
<feature type="region of interest" description="Disordered" evidence="11">
    <location>
        <begin position="945"/>
        <end position="1023"/>
    </location>
</feature>
<dbReference type="EMBL" id="VEVO01000010">
    <property type="protein sequence ID" value="KAF0036485.1"/>
    <property type="molecule type" value="Genomic_DNA"/>
</dbReference>
<feature type="coiled-coil region" evidence="10">
    <location>
        <begin position="1902"/>
        <end position="1936"/>
    </location>
</feature>
<feature type="region of interest" description="Disordered" evidence="11">
    <location>
        <begin position="543"/>
        <end position="575"/>
    </location>
</feature>
<feature type="region of interest" description="Disordered" evidence="11">
    <location>
        <begin position="1071"/>
        <end position="1114"/>
    </location>
</feature>
<accession>A0A6A4SUX1</accession>
<keyword evidence="4 9" id="KW-0547">Nucleotide-binding</keyword>
<feature type="region of interest" description="Disordered" evidence="11">
    <location>
        <begin position="599"/>
        <end position="624"/>
    </location>
</feature>
<keyword evidence="5 9" id="KW-0067">ATP-binding</keyword>
<dbReference type="GO" id="GO:0003777">
    <property type="term" value="F:microtubule motor activity"/>
    <property type="evidence" value="ECO:0007669"/>
    <property type="project" value="InterPro"/>
</dbReference>
<feature type="compositionally biased region" description="Polar residues" evidence="11">
    <location>
        <begin position="192"/>
        <end position="202"/>
    </location>
</feature>
<feature type="compositionally biased region" description="Low complexity" evidence="11">
    <location>
        <begin position="654"/>
        <end position="669"/>
    </location>
</feature>
<feature type="binding site" evidence="9">
    <location>
        <begin position="1649"/>
        <end position="1656"/>
    </location>
    <ligand>
        <name>ATP</name>
        <dbReference type="ChEBI" id="CHEBI:30616"/>
    </ligand>
</feature>
<feature type="domain" description="Kinesin motor" evidence="12">
    <location>
        <begin position="1572"/>
        <end position="1890"/>
    </location>
</feature>
<feature type="region of interest" description="Disordered" evidence="11">
    <location>
        <begin position="484"/>
        <end position="504"/>
    </location>
</feature>
<feature type="compositionally biased region" description="Low complexity" evidence="11">
    <location>
        <begin position="1081"/>
        <end position="1114"/>
    </location>
</feature>
<dbReference type="PROSITE" id="PS00411">
    <property type="entry name" value="KINESIN_MOTOR_1"/>
    <property type="match status" value="1"/>
</dbReference>
<dbReference type="PRINTS" id="PR00380">
    <property type="entry name" value="KINESINHEAVY"/>
</dbReference>
<feature type="compositionally biased region" description="Polar residues" evidence="11">
    <location>
        <begin position="769"/>
        <end position="800"/>
    </location>
</feature>
<evidence type="ECO:0000256" key="3">
    <source>
        <dbReference type="ARBA" id="ARBA00022701"/>
    </source>
</evidence>
<feature type="coiled-coil region" evidence="10">
    <location>
        <begin position="2370"/>
        <end position="2425"/>
    </location>
</feature>
<feature type="compositionally biased region" description="Pro residues" evidence="11">
    <location>
        <begin position="805"/>
        <end position="815"/>
    </location>
</feature>
<dbReference type="SMART" id="SM00129">
    <property type="entry name" value="KISc"/>
    <property type="match status" value="1"/>
</dbReference>
<dbReference type="Gene3D" id="3.40.850.10">
    <property type="entry name" value="Kinesin motor domain"/>
    <property type="match status" value="1"/>
</dbReference>
<evidence type="ECO:0000256" key="7">
    <source>
        <dbReference type="ARBA" id="ARBA00023175"/>
    </source>
</evidence>
<evidence type="ECO:0000256" key="9">
    <source>
        <dbReference type="PROSITE-ProRule" id="PRU00283"/>
    </source>
</evidence>
<feature type="compositionally biased region" description="Basic and acidic residues" evidence="11">
    <location>
        <begin position="2208"/>
        <end position="2235"/>
    </location>
</feature>
<feature type="compositionally biased region" description="Polar residues" evidence="11">
    <location>
        <begin position="448"/>
        <end position="465"/>
    </location>
</feature>
<dbReference type="InterPro" id="IPR016177">
    <property type="entry name" value="DNA-bd_dom_sf"/>
</dbReference>
<feature type="coiled-coil region" evidence="10">
    <location>
        <begin position="2254"/>
        <end position="2340"/>
    </location>
</feature>
<evidence type="ECO:0000256" key="8">
    <source>
        <dbReference type="ARBA" id="ARBA00023212"/>
    </source>
</evidence>
<proteinExistence type="inferred from homology"/>
<feature type="compositionally biased region" description="Low complexity" evidence="11">
    <location>
        <begin position="245"/>
        <end position="262"/>
    </location>
</feature>
<feature type="compositionally biased region" description="Polar residues" evidence="11">
    <location>
        <begin position="867"/>
        <end position="891"/>
    </location>
</feature>
<keyword evidence="7 9" id="KW-0505">Motor protein</keyword>